<dbReference type="OrthoDB" id="9791543at2"/>
<sequence>MSRNVYVISGPNGAGKTTFATKFLPEFVQCKQFLNADLIAAGLAPFDPESQNFAAGKLMLKRIDELTAQRENFSFETTLSGRAYLRRFQAMKQAGYQIHLFFLWLPSEEVAIARVANRVKQGGHNIPEADIRRRYHSGVRNFWQWYAKEVDSWQLYNAMIIPPKLIAETVNDTITVYDKTALDTFKNSVERSRDA</sequence>
<gene>
    <name evidence="1" type="ORF">DTL42_17385</name>
</gene>
<dbReference type="PANTHER" id="PTHR39206:SF1">
    <property type="entry name" value="SLL8004 PROTEIN"/>
    <property type="match status" value="1"/>
</dbReference>
<dbReference type="Gene3D" id="3.40.50.300">
    <property type="entry name" value="P-loop containing nucleotide triphosphate hydrolases"/>
    <property type="match status" value="1"/>
</dbReference>
<dbReference type="EMBL" id="QPEX01000034">
    <property type="protein sequence ID" value="RCS44694.1"/>
    <property type="molecule type" value="Genomic_DNA"/>
</dbReference>
<protein>
    <submittedName>
        <fullName evidence="1">Zeta toxin family protein</fullName>
    </submittedName>
</protein>
<accession>A0A368KNA3</accession>
<comment type="caution">
    <text evidence="1">The sequence shown here is derived from an EMBL/GenBank/DDBJ whole genome shotgun (WGS) entry which is preliminary data.</text>
</comment>
<dbReference type="PANTHER" id="PTHR39206">
    <property type="entry name" value="SLL8004 PROTEIN"/>
    <property type="match status" value="1"/>
</dbReference>
<dbReference type="AlphaFoldDB" id="A0A368KNA3"/>
<reference evidence="1 2" key="1">
    <citation type="submission" date="2018-07" db="EMBL/GenBank/DDBJ databases">
        <title>Comparative genomes isolates from brazilian mangrove.</title>
        <authorList>
            <person name="De Araujo J.E."/>
            <person name="Taketani R.G."/>
            <person name="Silva M.C.P."/>
            <person name="Lourenco M.V."/>
            <person name="Oliveira V.M."/>
            <person name="Andreote F.D."/>
        </authorList>
    </citation>
    <scope>NUCLEOTIDE SEQUENCE [LARGE SCALE GENOMIC DNA]</scope>
    <source>
        <strain evidence="1 2">HEX PRIS-MGV</strain>
    </source>
</reference>
<evidence type="ECO:0000313" key="1">
    <source>
        <dbReference type="EMBL" id="RCS44694.1"/>
    </source>
</evidence>
<organism evidence="1 2">
    <name type="scientific">Bremerella cremea</name>
    <dbReference type="NCBI Taxonomy" id="1031537"/>
    <lineage>
        <taxon>Bacteria</taxon>
        <taxon>Pseudomonadati</taxon>
        <taxon>Planctomycetota</taxon>
        <taxon>Planctomycetia</taxon>
        <taxon>Pirellulales</taxon>
        <taxon>Pirellulaceae</taxon>
        <taxon>Bremerella</taxon>
    </lineage>
</organism>
<dbReference type="Proteomes" id="UP000253562">
    <property type="component" value="Unassembled WGS sequence"/>
</dbReference>
<proteinExistence type="predicted"/>
<dbReference type="RefSeq" id="WP_114370289.1">
    <property type="nucleotide sequence ID" value="NZ_QPEX01000034.1"/>
</dbReference>
<dbReference type="SUPFAM" id="SSF52540">
    <property type="entry name" value="P-loop containing nucleoside triphosphate hydrolases"/>
    <property type="match status" value="1"/>
</dbReference>
<dbReference type="Pfam" id="PF13671">
    <property type="entry name" value="AAA_33"/>
    <property type="match status" value="1"/>
</dbReference>
<dbReference type="InterPro" id="IPR027417">
    <property type="entry name" value="P-loop_NTPase"/>
</dbReference>
<evidence type="ECO:0000313" key="2">
    <source>
        <dbReference type="Proteomes" id="UP000253562"/>
    </source>
</evidence>
<name>A0A368KNA3_9BACT</name>